<organism evidence="4 5">
    <name type="scientific">Bacillus gaemokensis</name>
    <dbReference type="NCBI Taxonomy" id="574375"/>
    <lineage>
        <taxon>Bacteria</taxon>
        <taxon>Bacillati</taxon>
        <taxon>Bacillota</taxon>
        <taxon>Bacilli</taxon>
        <taxon>Bacillales</taxon>
        <taxon>Bacillaceae</taxon>
        <taxon>Bacillus</taxon>
        <taxon>Bacillus cereus group</taxon>
    </lineage>
</organism>
<dbReference type="STRING" id="574375.AZF08_01165"/>
<evidence type="ECO:0000256" key="2">
    <source>
        <dbReference type="ARBA" id="ARBA00022679"/>
    </source>
</evidence>
<name>A0A073KF15_9BACI</name>
<keyword evidence="5" id="KW-1185">Reference proteome</keyword>
<sequence length="188" mass="20749">MRVVSGKCKGHPLKAVPGNKTRPTTDKVKEAIFNMIGPYYEGGIALDLFGGSGGLGIEAISRGIEKVIFVDRDNKAVKVIHQNLESCKVHDQAEVYRNDAERAVKALIKREVSFDLILIDPPYKDQKIISLISIMDQHDLLKEDGLIMAEHGDDVVLPSTIGRLVKVRAENYGITAISIYKYEGEGTK</sequence>
<dbReference type="SUPFAM" id="SSF53335">
    <property type="entry name" value="S-adenosyl-L-methionine-dependent methyltransferases"/>
    <property type="match status" value="1"/>
</dbReference>
<dbReference type="PROSITE" id="PS00092">
    <property type="entry name" value="N6_MTASE"/>
    <property type="match status" value="1"/>
</dbReference>
<dbReference type="CDD" id="cd02440">
    <property type="entry name" value="AdoMet_MTases"/>
    <property type="match status" value="1"/>
</dbReference>
<dbReference type="PANTHER" id="PTHR43542">
    <property type="entry name" value="METHYLTRANSFERASE"/>
    <property type="match status" value="1"/>
</dbReference>
<dbReference type="InterPro" id="IPR029063">
    <property type="entry name" value="SAM-dependent_MTases_sf"/>
</dbReference>
<keyword evidence="1 4" id="KW-0489">Methyltransferase</keyword>
<reference evidence="4 5" key="1">
    <citation type="submission" date="2014-06" db="EMBL/GenBank/DDBJ databases">
        <title>Draft genome sequence of Bacillus gaemokensis JCM 15801 (MCCC 1A00707).</title>
        <authorList>
            <person name="Lai Q."/>
            <person name="Liu Y."/>
            <person name="Shao Z."/>
        </authorList>
    </citation>
    <scope>NUCLEOTIDE SEQUENCE [LARGE SCALE GENOMIC DNA]</scope>
    <source>
        <strain evidence="4 5">JCM 15801</strain>
    </source>
</reference>
<dbReference type="NCBIfam" id="TIGR00095">
    <property type="entry name" value="16S rRNA (guanine(966)-N(2))-methyltransferase RsmD"/>
    <property type="match status" value="1"/>
</dbReference>
<evidence type="ECO:0000313" key="4">
    <source>
        <dbReference type="EMBL" id="KEK25859.1"/>
    </source>
</evidence>
<evidence type="ECO:0000256" key="3">
    <source>
        <dbReference type="SAM" id="MobiDB-lite"/>
    </source>
</evidence>
<dbReference type="PIRSF" id="PIRSF004553">
    <property type="entry name" value="CHP00095"/>
    <property type="match status" value="1"/>
</dbReference>
<dbReference type="EMBL" id="JOTM01000001">
    <property type="protein sequence ID" value="KEK25859.1"/>
    <property type="molecule type" value="Genomic_DNA"/>
</dbReference>
<dbReference type="PANTHER" id="PTHR43542:SF1">
    <property type="entry name" value="METHYLTRANSFERASE"/>
    <property type="match status" value="1"/>
</dbReference>
<dbReference type="GO" id="GO:0003676">
    <property type="term" value="F:nucleic acid binding"/>
    <property type="evidence" value="ECO:0007669"/>
    <property type="project" value="InterPro"/>
</dbReference>
<dbReference type="OrthoDB" id="9803017at2"/>
<dbReference type="InterPro" id="IPR004398">
    <property type="entry name" value="RNA_MeTrfase_RsmD"/>
</dbReference>
<evidence type="ECO:0000256" key="1">
    <source>
        <dbReference type="ARBA" id="ARBA00022603"/>
    </source>
</evidence>
<dbReference type="GO" id="GO:0031167">
    <property type="term" value="P:rRNA methylation"/>
    <property type="evidence" value="ECO:0007669"/>
    <property type="project" value="InterPro"/>
</dbReference>
<keyword evidence="2 4" id="KW-0808">Transferase</keyword>
<evidence type="ECO:0000313" key="5">
    <source>
        <dbReference type="Proteomes" id="UP000027778"/>
    </source>
</evidence>
<feature type="region of interest" description="Disordered" evidence="3">
    <location>
        <begin position="1"/>
        <end position="22"/>
    </location>
</feature>
<dbReference type="eggNOG" id="COG0742">
    <property type="taxonomic scope" value="Bacteria"/>
</dbReference>
<protein>
    <submittedName>
        <fullName evidence="4">DNA methyltransferase</fullName>
    </submittedName>
</protein>
<gene>
    <name evidence="4" type="ORF">BAGA_01075</name>
</gene>
<dbReference type="Pfam" id="PF03602">
    <property type="entry name" value="Cons_hypoth95"/>
    <property type="match status" value="1"/>
</dbReference>
<accession>A0A073KF15</accession>
<dbReference type="Proteomes" id="UP000027778">
    <property type="component" value="Unassembled WGS sequence"/>
</dbReference>
<comment type="caution">
    <text evidence="4">The sequence shown here is derived from an EMBL/GenBank/DDBJ whole genome shotgun (WGS) entry which is preliminary data.</text>
</comment>
<dbReference type="Gene3D" id="3.40.50.150">
    <property type="entry name" value="Vaccinia Virus protein VP39"/>
    <property type="match status" value="1"/>
</dbReference>
<dbReference type="AlphaFoldDB" id="A0A073KF15"/>
<dbReference type="InterPro" id="IPR002052">
    <property type="entry name" value="DNA_methylase_N6_adenine_CS"/>
</dbReference>
<dbReference type="GO" id="GO:0008168">
    <property type="term" value="F:methyltransferase activity"/>
    <property type="evidence" value="ECO:0007669"/>
    <property type="project" value="UniProtKB-KW"/>
</dbReference>
<proteinExistence type="predicted"/>
<dbReference type="RefSeq" id="WP_033672210.1">
    <property type="nucleotide sequence ID" value="NZ_JOTM01000001.1"/>
</dbReference>